<evidence type="ECO:0000256" key="6">
    <source>
        <dbReference type="ARBA" id="ARBA00022857"/>
    </source>
</evidence>
<evidence type="ECO:0000256" key="2">
    <source>
        <dbReference type="ARBA" id="ARBA00008312"/>
    </source>
</evidence>
<evidence type="ECO:0000256" key="9">
    <source>
        <dbReference type="PIRSR" id="PIRSR000362-1"/>
    </source>
</evidence>
<evidence type="ECO:0000256" key="1">
    <source>
        <dbReference type="ARBA" id="ARBA00001974"/>
    </source>
</evidence>
<comment type="catalytic activity">
    <reaction evidence="8">
        <text>2 reduced [adrenodoxin] + NADP(+) + H(+) = 2 oxidized [adrenodoxin] + NADPH</text>
        <dbReference type="Rhea" id="RHEA:42312"/>
        <dbReference type="Rhea" id="RHEA-COMP:9998"/>
        <dbReference type="Rhea" id="RHEA-COMP:9999"/>
        <dbReference type="ChEBI" id="CHEBI:15378"/>
        <dbReference type="ChEBI" id="CHEBI:33737"/>
        <dbReference type="ChEBI" id="CHEBI:33738"/>
        <dbReference type="ChEBI" id="CHEBI:57783"/>
        <dbReference type="ChEBI" id="CHEBI:58349"/>
        <dbReference type="EC" id="1.18.1.6"/>
    </reaction>
</comment>
<dbReference type="PANTHER" id="PTHR48467:SF1">
    <property type="entry name" value="GLUTAMATE SYNTHASE 1 [NADH], CHLOROPLASTIC-LIKE"/>
    <property type="match status" value="1"/>
</dbReference>
<evidence type="ECO:0000256" key="7">
    <source>
        <dbReference type="ARBA" id="ARBA00023002"/>
    </source>
</evidence>
<keyword evidence="4" id="KW-0285">Flavoprotein</keyword>
<feature type="binding site" evidence="9">
    <location>
        <position position="11"/>
    </location>
    <ligand>
        <name>FAD</name>
        <dbReference type="ChEBI" id="CHEBI:57692"/>
    </ligand>
</feature>
<feature type="binding site" evidence="10">
    <location>
        <position position="165"/>
    </location>
    <ligand>
        <name>NADP(+)</name>
        <dbReference type="ChEBI" id="CHEBI:58349"/>
    </ligand>
</feature>
<keyword evidence="12" id="KW-1185">Reference proteome</keyword>
<dbReference type="PRINTS" id="PR00419">
    <property type="entry name" value="ADXRDTASE"/>
</dbReference>
<feature type="binding site" evidence="9">
    <location>
        <position position="3"/>
    </location>
    <ligand>
        <name>FAD</name>
        <dbReference type="ChEBI" id="CHEBI:57692"/>
    </ligand>
</feature>
<gene>
    <name evidence="11" type="ORF">CTAYLR_008588</name>
</gene>
<dbReference type="EC" id="1.18.1.6" evidence="3"/>
<comment type="cofactor">
    <cofactor evidence="1 9">
        <name>FAD</name>
        <dbReference type="ChEBI" id="CHEBI:57692"/>
    </cofactor>
</comment>
<organism evidence="11 12">
    <name type="scientific">Chrysophaeum taylorii</name>
    <dbReference type="NCBI Taxonomy" id="2483200"/>
    <lineage>
        <taxon>Eukaryota</taxon>
        <taxon>Sar</taxon>
        <taxon>Stramenopiles</taxon>
        <taxon>Ochrophyta</taxon>
        <taxon>Pelagophyceae</taxon>
        <taxon>Pelagomonadales</taxon>
        <taxon>Pelagomonadaceae</taxon>
        <taxon>Chrysophaeum</taxon>
    </lineage>
</organism>
<feature type="binding site" evidence="10">
    <location>
        <begin position="153"/>
        <end position="154"/>
    </location>
    <ligand>
        <name>NADP(+)</name>
        <dbReference type="ChEBI" id="CHEBI:58349"/>
    </ligand>
</feature>
<evidence type="ECO:0000313" key="12">
    <source>
        <dbReference type="Proteomes" id="UP001230188"/>
    </source>
</evidence>
<dbReference type="PIRSF" id="PIRSF000362">
    <property type="entry name" value="FNR"/>
    <property type="match status" value="1"/>
</dbReference>
<dbReference type="Gene3D" id="3.40.50.720">
    <property type="entry name" value="NAD(P)-binding Rossmann-like Domain"/>
    <property type="match status" value="1"/>
</dbReference>
<feature type="binding site" evidence="10">
    <location>
        <begin position="114"/>
        <end position="117"/>
    </location>
    <ligand>
        <name>NADP(+)</name>
        <dbReference type="ChEBI" id="CHEBI:58349"/>
    </ligand>
</feature>
<keyword evidence="6 10" id="KW-0521">NADP</keyword>
<evidence type="ECO:0000256" key="10">
    <source>
        <dbReference type="PIRSR" id="PIRSR000362-2"/>
    </source>
</evidence>
<dbReference type="GO" id="GO:0016491">
    <property type="term" value="F:oxidoreductase activity"/>
    <property type="evidence" value="ECO:0007669"/>
    <property type="project" value="UniProtKB-KW"/>
</dbReference>
<evidence type="ECO:0000313" key="11">
    <source>
        <dbReference type="EMBL" id="KAJ8611800.1"/>
    </source>
</evidence>
<dbReference type="InterPro" id="IPR036188">
    <property type="entry name" value="FAD/NAD-bd_sf"/>
</dbReference>
<proteinExistence type="inferred from homology"/>
<evidence type="ECO:0000256" key="3">
    <source>
        <dbReference type="ARBA" id="ARBA00013219"/>
    </source>
</evidence>
<dbReference type="InterPro" id="IPR055275">
    <property type="entry name" value="Ferredox_Rdtase"/>
</dbReference>
<dbReference type="EMBL" id="JAQMWT010000062">
    <property type="protein sequence ID" value="KAJ8611800.1"/>
    <property type="molecule type" value="Genomic_DNA"/>
</dbReference>
<evidence type="ECO:0000256" key="4">
    <source>
        <dbReference type="ARBA" id="ARBA00022630"/>
    </source>
</evidence>
<dbReference type="SUPFAM" id="SSF51971">
    <property type="entry name" value="Nucleotide-binding domain"/>
    <property type="match status" value="1"/>
</dbReference>
<accession>A0AAD7UM59</accession>
<comment type="caution">
    <text evidence="11">The sequence shown here is derived from an EMBL/GenBank/DDBJ whole genome shotgun (WGS) entry which is preliminary data.</text>
</comment>
<feature type="binding site" evidence="9">
    <location>
        <position position="298"/>
    </location>
    <ligand>
        <name>FAD</name>
        <dbReference type="ChEBI" id="CHEBI:57692"/>
    </ligand>
</feature>
<dbReference type="PANTHER" id="PTHR48467">
    <property type="entry name" value="GLUTAMATE SYNTHASE 1 [NADH], CHLOROPLASTIC-LIKE"/>
    <property type="match status" value="1"/>
</dbReference>
<feature type="binding site" evidence="9">
    <location>
        <position position="45"/>
    </location>
    <ligand>
        <name>FAD</name>
        <dbReference type="ChEBI" id="CHEBI:57692"/>
    </ligand>
</feature>
<comment type="similarity">
    <text evidence="2">Belongs to the ferredoxin--NADP reductase type 1 family.</text>
</comment>
<name>A0AAD7UM59_9STRA</name>
<dbReference type="Proteomes" id="UP001230188">
    <property type="component" value="Unassembled WGS sequence"/>
</dbReference>
<protein>
    <recommendedName>
        <fullName evidence="3">adrenodoxin-NADP(+) reductase</fullName>
        <ecNumber evidence="3">1.18.1.6</ecNumber>
    </recommendedName>
</protein>
<evidence type="ECO:0000256" key="8">
    <source>
        <dbReference type="ARBA" id="ARBA00048933"/>
    </source>
</evidence>
<sequence length="384" mass="42011">MFEKWPTPFGLVRFGVAPDHPEVKAVTSDFHKVAENIKFYGNTEVGRDVSLDALRDAYDGVVIACGASVERKLRIPGENLEGVFHARKFVGWYNGEPLQNVEMPQNPDVVIIGHGNVALDCARVLKTDLSNTDASRSAVPKLGTANRVSVVGRRGATQAAFTIKELREIAPITGLDRSEFGDTEASLRELEISKPKKRKRELLESLQGSEIRLRFLLKPVEFRGKGRVESVLFEKCELEGEPGRQIAVGAGTFEEIPANLVLCAIGYLSNVPGFGIVPRLDHVGGRVVGHPRLYCAGWCKRGPSGIVGTNVADAKETVASILEDLEGGGNDTTPAKFIQLPASSTTWDDWLRIDRHERDLGSEIGAPRVKLVDISDMLRVARHT</sequence>
<keyword evidence="5 9" id="KW-0274">FAD</keyword>
<reference evidence="11" key="1">
    <citation type="submission" date="2023-01" db="EMBL/GenBank/DDBJ databases">
        <title>Metagenome sequencing of chrysophaentin producing Chrysophaeum taylorii.</title>
        <authorList>
            <person name="Davison J."/>
            <person name="Bewley C."/>
        </authorList>
    </citation>
    <scope>NUCLEOTIDE SEQUENCE</scope>
    <source>
        <strain evidence="11">NIES-1699</strain>
    </source>
</reference>
<dbReference type="Gene3D" id="3.50.50.60">
    <property type="entry name" value="FAD/NAD(P)-binding domain"/>
    <property type="match status" value="1"/>
</dbReference>
<dbReference type="InterPro" id="IPR021163">
    <property type="entry name" value="Ferredox_Rdtase_adrenod"/>
</dbReference>
<keyword evidence="7" id="KW-0560">Oxidoreductase</keyword>
<evidence type="ECO:0000256" key="5">
    <source>
        <dbReference type="ARBA" id="ARBA00022827"/>
    </source>
</evidence>
<dbReference type="AlphaFoldDB" id="A0AAD7UM59"/>
<feature type="binding site" evidence="10">
    <location>
        <position position="305"/>
    </location>
    <ligand>
        <name>NADP(+)</name>
        <dbReference type="ChEBI" id="CHEBI:58349"/>
    </ligand>
</feature>